<protein>
    <recommendedName>
        <fullName evidence="1">BTB domain-containing protein</fullName>
    </recommendedName>
</protein>
<dbReference type="Proteomes" id="UP000663842">
    <property type="component" value="Unassembled WGS sequence"/>
</dbReference>
<evidence type="ECO:0000313" key="2">
    <source>
        <dbReference type="EMBL" id="CAF2084776.1"/>
    </source>
</evidence>
<proteinExistence type="predicted"/>
<evidence type="ECO:0000313" key="6">
    <source>
        <dbReference type="Proteomes" id="UP000663856"/>
    </source>
</evidence>
<dbReference type="Gene3D" id="3.30.710.10">
    <property type="entry name" value="Potassium Channel Kv1.1, Chain A"/>
    <property type="match status" value="1"/>
</dbReference>
<evidence type="ECO:0000313" key="4">
    <source>
        <dbReference type="EMBL" id="CAF3979868.1"/>
    </source>
</evidence>
<evidence type="ECO:0000313" key="3">
    <source>
        <dbReference type="EMBL" id="CAF2158091.1"/>
    </source>
</evidence>
<evidence type="ECO:0000259" key="1">
    <source>
        <dbReference type="PROSITE" id="PS50097"/>
    </source>
</evidence>
<evidence type="ECO:0000313" key="5">
    <source>
        <dbReference type="EMBL" id="CAF3993835.1"/>
    </source>
</evidence>
<gene>
    <name evidence="4" type="ORF">OVN521_LOCUS13866</name>
    <name evidence="5" type="ORF">UXM345_LOCUS15766</name>
    <name evidence="3" type="ORF">WKI299_LOCUS31791</name>
    <name evidence="2" type="ORF">XDN619_LOCUS15473</name>
</gene>
<dbReference type="AlphaFoldDB" id="A0A816YEQ6"/>
<keyword evidence="7" id="KW-1185">Reference proteome</keyword>
<reference evidence="3" key="1">
    <citation type="submission" date="2021-02" db="EMBL/GenBank/DDBJ databases">
        <authorList>
            <person name="Nowell W R."/>
        </authorList>
    </citation>
    <scope>NUCLEOTIDE SEQUENCE</scope>
</reference>
<name>A0A816YEQ6_9BILA</name>
<dbReference type="EMBL" id="CAJNRG010006309">
    <property type="protein sequence ID" value="CAF2084776.1"/>
    <property type="molecule type" value="Genomic_DNA"/>
</dbReference>
<dbReference type="Proteomes" id="UP000663866">
    <property type="component" value="Unassembled WGS sequence"/>
</dbReference>
<dbReference type="EMBL" id="CAJOBF010001902">
    <property type="protein sequence ID" value="CAF3993835.1"/>
    <property type="molecule type" value="Genomic_DNA"/>
</dbReference>
<dbReference type="InterPro" id="IPR011333">
    <property type="entry name" value="SKP1/BTB/POZ_sf"/>
</dbReference>
<evidence type="ECO:0000313" key="7">
    <source>
        <dbReference type="Proteomes" id="UP000663866"/>
    </source>
</evidence>
<dbReference type="PANTHER" id="PTHR24413">
    <property type="entry name" value="SPECKLE-TYPE POZ PROTEIN"/>
    <property type="match status" value="1"/>
</dbReference>
<dbReference type="SMART" id="SM00225">
    <property type="entry name" value="BTB"/>
    <property type="match status" value="1"/>
</dbReference>
<dbReference type="Proteomes" id="UP000663887">
    <property type="component" value="Unassembled WGS sequence"/>
</dbReference>
<feature type="domain" description="BTB" evidence="1">
    <location>
        <begin position="188"/>
        <end position="257"/>
    </location>
</feature>
<dbReference type="InterPro" id="IPR000210">
    <property type="entry name" value="BTB/POZ_dom"/>
</dbReference>
<dbReference type="EMBL" id="CAJNRF010014567">
    <property type="protein sequence ID" value="CAF2158091.1"/>
    <property type="molecule type" value="Genomic_DNA"/>
</dbReference>
<dbReference type="EMBL" id="CAJOBG010002057">
    <property type="protein sequence ID" value="CAF3979868.1"/>
    <property type="molecule type" value="Genomic_DNA"/>
</dbReference>
<dbReference type="CDD" id="cd18186">
    <property type="entry name" value="BTB_POZ_ZBTB_KLHL-like"/>
    <property type="match status" value="1"/>
</dbReference>
<dbReference type="Pfam" id="PF00651">
    <property type="entry name" value="BTB"/>
    <property type="match status" value="1"/>
</dbReference>
<comment type="caution">
    <text evidence="3">The sequence shown here is derived from an EMBL/GenBank/DDBJ whole genome shotgun (WGS) entry which is preliminary data.</text>
</comment>
<accession>A0A816YEQ6</accession>
<dbReference type="Proteomes" id="UP000663856">
    <property type="component" value="Unassembled WGS sequence"/>
</dbReference>
<dbReference type="SUPFAM" id="SSF54695">
    <property type="entry name" value="POZ domain"/>
    <property type="match status" value="1"/>
</dbReference>
<sequence length="350" mass="41749">MSKYAHTINSFCTKSEKYTNEIRLENFGLLRRMYSNYLTTEIYEHWNWSWSYMIQPTYQESKFRIVVQFNNLPLTPGHLLAFKAILFRKNSQTTKSSECICLKEHLWLTENLNILEVCSLDELDQFIYKDTLRIVVIVRHDWLVKELQTDEQILSITSNAYLPDSKIDNCNKKYLEDMKSIVNQIETSDVTIRCRNQTYKCHRAILSARSSYFHSLFNSNFSEKFQDEIDLSSFLTNNNDFDLLHSYVYKAEINLTLDNILQYIQLSDKFLLDDLYELCEQFLLNDNHINESNVWNILDIYNTIGRKISLNIQEKCFHVLKNNRHLINEECHDLLKRHPHLSIELVKYFV</sequence>
<organism evidence="3 6">
    <name type="scientific">Rotaria magnacalcarata</name>
    <dbReference type="NCBI Taxonomy" id="392030"/>
    <lineage>
        <taxon>Eukaryota</taxon>
        <taxon>Metazoa</taxon>
        <taxon>Spiralia</taxon>
        <taxon>Gnathifera</taxon>
        <taxon>Rotifera</taxon>
        <taxon>Eurotatoria</taxon>
        <taxon>Bdelloidea</taxon>
        <taxon>Philodinida</taxon>
        <taxon>Philodinidae</taxon>
        <taxon>Rotaria</taxon>
    </lineage>
</organism>
<dbReference type="PROSITE" id="PS50097">
    <property type="entry name" value="BTB"/>
    <property type="match status" value="1"/>
</dbReference>